<name>A0A1K2HXD2_9HYPH</name>
<dbReference type="InterPro" id="IPR009531">
    <property type="entry name" value="DUF1150"/>
</dbReference>
<dbReference type="AlphaFoldDB" id="A0A1K2HXD2"/>
<proteinExistence type="predicted"/>
<dbReference type="RefSeq" id="WP_072341978.1">
    <property type="nucleotide sequence ID" value="NZ_FPKU01000002.1"/>
</dbReference>
<evidence type="ECO:0000313" key="1">
    <source>
        <dbReference type="EMBL" id="SFZ84256.1"/>
    </source>
</evidence>
<keyword evidence="2" id="KW-1185">Reference proteome</keyword>
<accession>A0A1K2HXD2</accession>
<dbReference type="Pfam" id="PF06620">
    <property type="entry name" value="DUF1150"/>
    <property type="match status" value="1"/>
</dbReference>
<protein>
    <recommendedName>
        <fullName evidence="3">DUF1150 family protein</fullName>
    </recommendedName>
</protein>
<dbReference type="OrthoDB" id="7865555at2"/>
<reference evidence="1 2" key="1">
    <citation type="submission" date="2016-11" db="EMBL/GenBank/DDBJ databases">
        <authorList>
            <person name="Jaros S."/>
            <person name="Januszkiewicz K."/>
            <person name="Wedrychowicz H."/>
        </authorList>
    </citation>
    <scope>NUCLEOTIDE SEQUENCE [LARGE SCALE GENOMIC DNA]</scope>
    <source>
        <strain evidence="1 2">ATCC 23634</strain>
    </source>
</reference>
<evidence type="ECO:0008006" key="3">
    <source>
        <dbReference type="Google" id="ProtNLM"/>
    </source>
</evidence>
<dbReference type="Proteomes" id="UP000183447">
    <property type="component" value="Unassembled WGS sequence"/>
</dbReference>
<organism evidence="1 2">
    <name type="scientific">Devosia enhydra</name>
    <dbReference type="NCBI Taxonomy" id="665118"/>
    <lineage>
        <taxon>Bacteria</taxon>
        <taxon>Pseudomonadati</taxon>
        <taxon>Pseudomonadota</taxon>
        <taxon>Alphaproteobacteria</taxon>
        <taxon>Hyphomicrobiales</taxon>
        <taxon>Devosiaceae</taxon>
        <taxon>Devosia</taxon>
    </lineage>
</organism>
<dbReference type="EMBL" id="FPKU01000002">
    <property type="protein sequence ID" value="SFZ84256.1"/>
    <property type="molecule type" value="Genomic_DNA"/>
</dbReference>
<gene>
    <name evidence="1" type="ORF">SAMN02983003_1908</name>
</gene>
<evidence type="ECO:0000313" key="2">
    <source>
        <dbReference type="Proteomes" id="UP000183447"/>
    </source>
</evidence>
<sequence>MLDKNRNETFANPLRDLSPAEFMALGGKAVVFIRPIGGEALAEMMQQPELDDDGHYHLVVSADGSPLMVGDSPEAVAEWLADKNFGVVTVH</sequence>